<dbReference type="EMBL" id="CP012670">
    <property type="protein sequence ID" value="AUX27766.1"/>
    <property type="molecule type" value="Genomic_DNA"/>
</dbReference>
<protein>
    <submittedName>
        <fullName evidence="1">Uncharacterized protein</fullName>
    </submittedName>
</protein>
<dbReference type="RefSeq" id="WP_129356238.1">
    <property type="nucleotide sequence ID" value="NZ_CP012670.1"/>
</dbReference>
<gene>
    <name evidence="1" type="ORF">SOCEGT47_083640</name>
</gene>
<accession>A0A4P2QEB1</accession>
<proteinExistence type="predicted"/>
<organism evidence="1 2">
    <name type="scientific">Sorangium cellulosum</name>
    <name type="common">Polyangium cellulosum</name>
    <dbReference type="NCBI Taxonomy" id="56"/>
    <lineage>
        <taxon>Bacteria</taxon>
        <taxon>Pseudomonadati</taxon>
        <taxon>Myxococcota</taxon>
        <taxon>Polyangia</taxon>
        <taxon>Polyangiales</taxon>
        <taxon>Polyangiaceae</taxon>
        <taxon>Sorangium</taxon>
    </lineage>
</organism>
<dbReference type="Proteomes" id="UP000295781">
    <property type="component" value="Chromosome"/>
</dbReference>
<evidence type="ECO:0000313" key="1">
    <source>
        <dbReference type="EMBL" id="AUX27766.1"/>
    </source>
</evidence>
<dbReference type="AlphaFoldDB" id="A0A4P2QEB1"/>
<sequence length="147" mass="16395">MPSFEFCETMAGSFHLVDSPADERPMSFTIRARSRGLRKFLRRPEVEIEGEIDAEGFADHRYLSGRLGLDVARTGTLPYAFEFTANDGRRCAFAGRKTLRAGDLLSSMTVLPGVLVTDGGAVIGEALLRFDLRSDLLRFLKSFRTTR</sequence>
<evidence type="ECO:0000313" key="2">
    <source>
        <dbReference type="Proteomes" id="UP000295781"/>
    </source>
</evidence>
<reference evidence="1 2" key="1">
    <citation type="submission" date="2015-09" db="EMBL/GenBank/DDBJ databases">
        <title>Sorangium comparison.</title>
        <authorList>
            <person name="Zaburannyi N."/>
            <person name="Bunk B."/>
            <person name="Overmann J."/>
            <person name="Mueller R."/>
        </authorList>
    </citation>
    <scope>NUCLEOTIDE SEQUENCE [LARGE SCALE GENOMIC DNA]</scope>
    <source>
        <strain evidence="1 2">So ceGT47</strain>
    </source>
</reference>
<name>A0A4P2QEB1_SORCE</name>
<dbReference type="OrthoDB" id="5511171at2"/>